<keyword evidence="2" id="KW-1185">Reference proteome</keyword>
<protein>
    <submittedName>
        <fullName evidence="1">Uncharacterized protein</fullName>
    </submittedName>
</protein>
<evidence type="ECO:0000313" key="1">
    <source>
        <dbReference type="EMBL" id="KAI5676891.1"/>
    </source>
</evidence>
<organism evidence="1 2">
    <name type="scientific">Catharanthus roseus</name>
    <name type="common">Madagascar periwinkle</name>
    <name type="synonym">Vinca rosea</name>
    <dbReference type="NCBI Taxonomy" id="4058"/>
    <lineage>
        <taxon>Eukaryota</taxon>
        <taxon>Viridiplantae</taxon>
        <taxon>Streptophyta</taxon>
        <taxon>Embryophyta</taxon>
        <taxon>Tracheophyta</taxon>
        <taxon>Spermatophyta</taxon>
        <taxon>Magnoliopsida</taxon>
        <taxon>eudicotyledons</taxon>
        <taxon>Gunneridae</taxon>
        <taxon>Pentapetalae</taxon>
        <taxon>asterids</taxon>
        <taxon>lamiids</taxon>
        <taxon>Gentianales</taxon>
        <taxon>Apocynaceae</taxon>
        <taxon>Rauvolfioideae</taxon>
        <taxon>Vinceae</taxon>
        <taxon>Catharanthinae</taxon>
        <taxon>Catharanthus</taxon>
    </lineage>
</organism>
<name>A0ACC0BW41_CATRO</name>
<comment type="caution">
    <text evidence="1">The sequence shown here is derived from an EMBL/GenBank/DDBJ whole genome shotgun (WGS) entry which is preliminary data.</text>
</comment>
<accession>A0ACC0BW41</accession>
<dbReference type="EMBL" id="CM044702">
    <property type="protein sequence ID" value="KAI5676891.1"/>
    <property type="molecule type" value="Genomic_DNA"/>
</dbReference>
<proteinExistence type="predicted"/>
<reference evidence="2" key="1">
    <citation type="journal article" date="2023" name="Nat. Plants">
        <title>Single-cell RNA sequencing provides a high-resolution roadmap for understanding the multicellular compartmentation of specialized metabolism.</title>
        <authorList>
            <person name="Sun S."/>
            <person name="Shen X."/>
            <person name="Li Y."/>
            <person name="Li Y."/>
            <person name="Wang S."/>
            <person name="Li R."/>
            <person name="Zhang H."/>
            <person name="Shen G."/>
            <person name="Guo B."/>
            <person name="Wei J."/>
            <person name="Xu J."/>
            <person name="St-Pierre B."/>
            <person name="Chen S."/>
            <person name="Sun C."/>
        </authorList>
    </citation>
    <scope>NUCLEOTIDE SEQUENCE [LARGE SCALE GENOMIC DNA]</scope>
</reference>
<dbReference type="Proteomes" id="UP001060085">
    <property type="component" value="Linkage Group LG02"/>
</dbReference>
<sequence length="129" mass="14579">MIWKKVSANAHRALRTKSGSHNEVIGNKFRHPIVNTSQTPYERSISRTTALSISLSKPGYRFLGHLPGLPETNLSFKPLLALHKAADPPQSMMRYPRKCRLDQTLQVLCPSSSGSTLRVKNRPRHQKRP</sequence>
<gene>
    <name evidence="1" type="ORF">M9H77_07841</name>
</gene>
<evidence type="ECO:0000313" key="2">
    <source>
        <dbReference type="Proteomes" id="UP001060085"/>
    </source>
</evidence>